<dbReference type="Proteomes" id="UP000530571">
    <property type="component" value="Unassembled WGS sequence"/>
</dbReference>
<organism evidence="1 2">
    <name type="scientific">Martelella radicis</name>
    <dbReference type="NCBI Taxonomy" id="1397476"/>
    <lineage>
        <taxon>Bacteria</taxon>
        <taxon>Pseudomonadati</taxon>
        <taxon>Pseudomonadota</taxon>
        <taxon>Alphaproteobacteria</taxon>
        <taxon>Hyphomicrobiales</taxon>
        <taxon>Aurantimonadaceae</taxon>
        <taxon>Martelella</taxon>
    </lineage>
</organism>
<evidence type="ECO:0008006" key="3">
    <source>
        <dbReference type="Google" id="ProtNLM"/>
    </source>
</evidence>
<sequence>MVRRRFEQTLKTGDALTLWELGPIIEAAFPGYPAPAGGEIDYAFRNGTHPAPPLPCRVAFVAEMKGRALPPPTFWTRDGFYAPEGNPKIEFSEFGYTPTHKRRWLRNTLSVEKTGDYRFSVSTCGGVRLRVDDTEVVFEPYQLNGFQATEITLPLKAGENDILMHMEELFERDTKWIVEIHYLGEEEIVAGVAADAEPEKIAEVSALAAEVRPARDFFGREPFILVFDRPASFDVPVSARMISHQHDRAVLLDVDAVLRAGEHELDLGPADKLREGFHRLELTFGAGDVAVARSIDAAFLRETELRQAAETETERKREALFHAARHGAPRVGRVLSMFATDEIDPVAVETILRDALTTIEERHDCSDFSMVPLLWVWGHYRDKLTDAMRARVRRAILEWRYWIDEPGNDVMWFWSENHVLCFHVSQYIAGALFPDAIFSCSGRTGREQQKTAEDRLHRWFSSIEKHGLGEWNSSAYYPIDFIGIFGLYGWCDEALKTRCKALLDRIFLMTGLHTLKGIAAGSQGRAYDKELKAGPQTELSPFCQVAFGEGWLNSGVAALPLYCLSDYEAPEMARKAALWSKPDGIIAHYTQGHEHSGKLALYKNDRAMLSSVVEHSPGRKGFQEHVVDVRLSGHPMARLWVNHPGELDPWGTKRPSFWSGNGILPQVGQYGDTAMLIYDLGENPDVDFVHAFAERDGLDAVETDGHWLFARAGDGYVAIWASEEIEAVRKGATAGREFRAASLRSGWMVRVGGGDGRTGFKSFMAENKGAPPQFDADRRVLEVTRSEGPELALGWSEGLSVDGRPTPFTALTVIPQINWGA</sequence>
<gene>
    <name evidence="1" type="ORF">GGR30_003680</name>
</gene>
<evidence type="ECO:0000313" key="2">
    <source>
        <dbReference type="Proteomes" id="UP000530571"/>
    </source>
</evidence>
<keyword evidence="2" id="KW-1185">Reference proteome</keyword>
<dbReference type="RefSeq" id="WP_183489254.1">
    <property type="nucleotide sequence ID" value="NZ_JACIDZ010000014.1"/>
</dbReference>
<evidence type="ECO:0000313" key="1">
    <source>
        <dbReference type="EMBL" id="MBB4123732.1"/>
    </source>
</evidence>
<proteinExistence type="predicted"/>
<accession>A0A7W6PCU0</accession>
<name>A0A7W6PCU0_9HYPH</name>
<dbReference type="EMBL" id="JACIDZ010000014">
    <property type="protein sequence ID" value="MBB4123732.1"/>
    <property type="molecule type" value="Genomic_DNA"/>
</dbReference>
<dbReference type="AlphaFoldDB" id="A0A7W6PCU0"/>
<reference evidence="1 2" key="1">
    <citation type="submission" date="2020-08" db="EMBL/GenBank/DDBJ databases">
        <title>Genomic Encyclopedia of Type Strains, Phase IV (KMG-IV): sequencing the most valuable type-strain genomes for metagenomic binning, comparative biology and taxonomic classification.</title>
        <authorList>
            <person name="Goeker M."/>
        </authorList>
    </citation>
    <scope>NUCLEOTIDE SEQUENCE [LARGE SCALE GENOMIC DNA]</scope>
    <source>
        <strain evidence="1 2">DSM 28101</strain>
    </source>
</reference>
<comment type="caution">
    <text evidence="1">The sequence shown here is derived from an EMBL/GenBank/DDBJ whole genome shotgun (WGS) entry which is preliminary data.</text>
</comment>
<protein>
    <recommendedName>
        <fullName evidence="3">PA14 domain-containing protein</fullName>
    </recommendedName>
</protein>